<sequence>MFNFLNRDRKIKNKAHKLFTYVVEQARKPEFYREWGVADSLDGRFDLVILHLSLLIDRLEDDGKNRQKVILIRTLQEALFDNMDMSLREMGVGDMSVGKKVKVMAEAFYGRKKAYQEAIVSTDAENAVKAALIRNIYRDRKPEDHIIDLFASYVIRQVKYLGRQSDEDFISAKVFFEEVK</sequence>
<evidence type="ECO:0000259" key="2">
    <source>
        <dbReference type="Pfam" id="PF03981"/>
    </source>
</evidence>
<evidence type="ECO:0000313" key="3">
    <source>
        <dbReference type="EMBL" id="VAV98927.1"/>
    </source>
</evidence>
<accession>A0A3B0S2D9</accession>
<protein>
    <submittedName>
        <fullName evidence="3">Ubiquinol-cytochrome C chaperone</fullName>
    </submittedName>
</protein>
<comment type="similarity">
    <text evidence="1">Belongs to the CBP3 family.</text>
</comment>
<dbReference type="InterPro" id="IPR021150">
    <property type="entry name" value="Ubiq_cyt_c_chap"/>
</dbReference>
<reference evidence="3" key="1">
    <citation type="submission" date="2018-06" db="EMBL/GenBank/DDBJ databases">
        <authorList>
            <person name="Zhirakovskaya E."/>
        </authorList>
    </citation>
    <scope>NUCLEOTIDE SEQUENCE</scope>
</reference>
<dbReference type="PANTHER" id="PTHR12184">
    <property type="entry name" value="UBIQUINOL-CYTOCHROME C REDUCTASE COMPLEX ASSEMBLY FACTOR 1 FAMILY MEMBER"/>
    <property type="match status" value="1"/>
</dbReference>
<proteinExistence type="inferred from homology"/>
<dbReference type="Pfam" id="PF03981">
    <property type="entry name" value="Ubiq_cyt_C_chap"/>
    <property type="match status" value="1"/>
</dbReference>
<dbReference type="InterPro" id="IPR007129">
    <property type="entry name" value="Ubiqinol_cyt_c_chaperone_CPB3"/>
</dbReference>
<gene>
    <name evidence="3" type="ORF">MNBD_ALPHA01-168</name>
</gene>
<dbReference type="EMBL" id="UOEJ01000107">
    <property type="protein sequence ID" value="VAV98927.1"/>
    <property type="molecule type" value="Genomic_DNA"/>
</dbReference>
<feature type="domain" description="Ubiquinol-cytochrome c chaperone" evidence="2">
    <location>
        <begin position="34"/>
        <end position="173"/>
    </location>
</feature>
<organism evidence="3">
    <name type="scientific">hydrothermal vent metagenome</name>
    <dbReference type="NCBI Taxonomy" id="652676"/>
    <lineage>
        <taxon>unclassified sequences</taxon>
        <taxon>metagenomes</taxon>
        <taxon>ecological metagenomes</taxon>
    </lineage>
</organism>
<evidence type="ECO:0000256" key="1">
    <source>
        <dbReference type="ARBA" id="ARBA00006407"/>
    </source>
</evidence>
<dbReference type="PANTHER" id="PTHR12184:SF1">
    <property type="entry name" value="UBIQUINOL-CYTOCHROME-C REDUCTASE COMPLEX ASSEMBLY FACTOR 1"/>
    <property type="match status" value="1"/>
</dbReference>
<name>A0A3B0S2D9_9ZZZZ</name>
<dbReference type="AlphaFoldDB" id="A0A3B0S2D9"/>